<keyword evidence="1" id="KW-1185">Reference proteome</keyword>
<sequence>MIGIRARPEDSKYLLSSDVRRSSDLRIIGYPDTLFGIYPIPLEKQSAVINGTKYIRIIEKSQNT</sequence>
<accession>A0A915KML2</accession>
<dbReference type="Proteomes" id="UP000887565">
    <property type="component" value="Unplaced"/>
</dbReference>
<reference evidence="2" key="1">
    <citation type="submission" date="2022-11" db="UniProtKB">
        <authorList>
            <consortium name="WormBaseParasite"/>
        </authorList>
    </citation>
    <scope>IDENTIFICATION</scope>
</reference>
<protein>
    <submittedName>
        <fullName evidence="2">Uncharacterized protein</fullName>
    </submittedName>
</protein>
<dbReference type="AlphaFoldDB" id="A0A915KML2"/>
<proteinExistence type="predicted"/>
<name>A0A915KML2_ROMCU</name>
<organism evidence="1 2">
    <name type="scientific">Romanomermis culicivorax</name>
    <name type="common">Nematode worm</name>
    <dbReference type="NCBI Taxonomy" id="13658"/>
    <lineage>
        <taxon>Eukaryota</taxon>
        <taxon>Metazoa</taxon>
        <taxon>Ecdysozoa</taxon>
        <taxon>Nematoda</taxon>
        <taxon>Enoplea</taxon>
        <taxon>Dorylaimia</taxon>
        <taxon>Mermithida</taxon>
        <taxon>Mermithoidea</taxon>
        <taxon>Mermithidae</taxon>
        <taxon>Romanomermis</taxon>
    </lineage>
</organism>
<evidence type="ECO:0000313" key="2">
    <source>
        <dbReference type="WBParaSite" id="nRc.2.0.1.t39684-RA"/>
    </source>
</evidence>
<dbReference type="WBParaSite" id="nRc.2.0.1.t39684-RA">
    <property type="protein sequence ID" value="nRc.2.0.1.t39684-RA"/>
    <property type="gene ID" value="nRc.2.0.1.g39684"/>
</dbReference>
<evidence type="ECO:0000313" key="1">
    <source>
        <dbReference type="Proteomes" id="UP000887565"/>
    </source>
</evidence>